<keyword evidence="2" id="KW-1277">Toxin-antitoxin system</keyword>
<name>A0A3M9NJF4_9BACT</name>
<dbReference type="EMBL" id="RJJR01000005">
    <property type="protein sequence ID" value="RNI37447.1"/>
    <property type="molecule type" value="Genomic_DNA"/>
</dbReference>
<evidence type="ECO:0000256" key="7">
    <source>
        <dbReference type="ARBA" id="ARBA00022840"/>
    </source>
</evidence>
<keyword evidence="6" id="KW-0547">Nucleotide-binding</keyword>
<reference evidence="11 12" key="1">
    <citation type="submission" date="2018-11" db="EMBL/GenBank/DDBJ databases">
        <title>Draft genome sequence of Ferruginibacter sp. BO-59.</title>
        <authorList>
            <person name="Im W.T."/>
        </authorList>
    </citation>
    <scope>NUCLEOTIDE SEQUENCE [LARGE SCALE GENOMIC DNA]</scope>
    <source>
        <strain evidence="11 12">BO-59</strain>
    </source>
</reference>
<proteinExistence type="inferred from homology"/>
<dbReference type="Pfam" id="PF01909">
    <property type="entry name" value="NTP_transf_2"/>
    <property type="match status" value="1"/>
</dbReference>
<dbReference type="RefSeq" id="WP_123120289.1">
    <property type="nucleotide sequence ID" value="NZ_RJJR01000005.1"/>
</dbReference>
<dbReference type="PANTHER" id="PTHR33571">
    <property type="entry name" value="SSL8005 PROTEIN"/>
    <property type="match status" value="1"/>
</dbReference>
<keyword evidence="7" id="KW-0067">ATP-binding</keyword>
<keyword evidence="12" id="KW-1185">Reference proteome</keyword>
<dbReference type="GO" id="GO:0016779">
    <property type="term" value="F:nucleotidyltransferase activity"/>
    <property type="evidence" value="ECO:0007669"/>
    <property type="project" value="UniProtKB-KW"/>
</dbReference>
<evidence type="ECO:0000256" key="5">
    <source>
        <dbReference type="ARBA" id="ARBA00022723"/>
    </source>
</evidence>
<dbReference type="Proteomes" id="UP000267223">
    <property type="component" value="Unassembled WGS sequence"/>
</dbReference>
<dbReference type="InterPro" id="IPR043519">
    <property type="entry name" value="NT_sf"/>
</dbReference>
<sequence length="96" mass="10988">MNHLLSIKKQLELIKPSLMSRYYVSELGLFGSVVRNDFSGESDIDILVDFSQPIGIEFIDLAEELETRLKRKVDLVSKKGVKPQYLKTIQADLIYV</sequence>
<protein>
    <submittedName>
        <fullName evidence="11">DNA polymerase subunit beta</fullName>
    </submittedName>
</protein>
<dbReference type="InterPro" id="IPR002934">
    <property type="entry name" value="Polymerase_NTP_transf_dom"/>
</dbReference>
<keyword evidence="5" id="KW-0479">Metal-binding</keyword>
<evidence type="ECO:0000256" key="1">
    <source>
        <dbReference type="ARBA" id="ARBA00001946"/>
    </source>
</evidence>
<accession>A0A3M9NJF4</accession>
<evidence type="ECO:0000259" key="10">
    <source>
        <dbReference type="Pfam" id="PF01909"/>
    </source>
</evidence>
<evidence type="ECO:0000256" key="9">
    <source>
        <dbReference type="ARBA" id="ARBA00038276"/>
    </source>
</evidence>
<dbReference type="PANTHER" id="PTHR33571:SF14">
    <property type="entry name" value="PROTEIN ADENYLYLTRANSFERASE MJ0435-RELATED"/>
    <property type="match status" value="1"/>
</dbReference>
<dbReference type="GO" id="GO:0005524">
    <property type="term" value="F:ATP binding"/>
    <property type="evidence" value="ECO:0007669"/>
    <property type="project" value="UniProtKB-KW"/>
</dbReference>
<comment type="similarity">
    <text evidence="9">Belongs to the MntA antitoxin family.</text>
</comment>
<keyword evidence="3" id="KW-0808">Transferase</keyword>
<dbReference type="AlphaFoldDB" id="A0A3M9NJF4"/>
<keyword evidence="8" id="KW-0460">Magnesium</keyword>
<dbReference type="SUPFAM" id="SSF81301">
    <property type="entry name" value="Nucleotidyltransferase"/>
    <property type="match status" value="1"/>
</dbReference>
<evidence type="ECO:0000313" key="11">
    <source>
        <dbReference type="EMBL" id="RNI37447.1"/>
    </source>
</evidence>
<evidence type="ECO:0000256" key="2">
    <source>
        <dbReference type="ARBA" id="ARBA00022649"/>
    </source>
</evidence>
<dbReference type="InterPro" id="IPR052038">
    <property type="entry name" value="Type-VII_TA_antitoxin"/>
</dbReference>
<organism evidence="11 12">
    <name type="scientific">Hanamia caeni</name>
    <dbReference type="NCBI Taxonomy" id="2294116"/>
    <lineage>
        <taxon>Bacteria</taxon>
        <taxon>Pseudomonadati</taxon>
        <taxon>Bacteroidota</taxon>
        <taxon>Chitinophagia</taxon>
        <taxon>Chitinophagales</taxon>
        <taxon>Chitinophagaceae</taxon>
        <taxon>Hanamia</taxon>
    </lineage>
</organism>
<dbReference type="CDD" id="cd05403">
    <property type="entry name" value="NT_KNTase_like"/>
    <property type="match status" value="1"/>
</dbReference>
<evidence type="ECO:0000256" key="4">
    <source>
        <dbReference type="ARBA" id="ARBA00022695"/>
    </source>
</evidence>
<dbReference type="GO" id="GO:0046872">
    <property type="term" value="F:metal ion binding"/>
    <property type="evidence" value="ECO:0007669"/>
    <property type="project" value="UniProtKB-KW"/>
</dbReference>
<evidence type="ECO:0000313" key="12">
    <source>
        <dbReference type="Proteomes" id="UP000267223"/>
    </source>
</evidence>
<feature type="domain" description="Polymerase nucleotidyl transferase" evidence="10">
    <location>
        <begin position="14"/>
        <end position="93"/>
    </location>
</feature>
<evidence type="ECO:0000256" key="6">
    <source>
        <dbReference type="ARBA" id="ARBA00022741"/>
    </source>
</evidence>
<evidence type="ECO:0000256" key="8">
    <source>
        <dbReference type="ARBA" id="ARBA00022842"/>
    </source>
</evidence>
<gene>
    <name evidence="11" type="ORF">EFY79_08610</name>
</gene>
<comment type="caution">
    <text evidence="11">The sequence shown here is derived from an EMBL/GenBank/DDBJ whole genome shotgun (WGS) entry which is preliminary data.</text>
</comment>
<dbReference type="OrthoDB" id="9809668at2"/>
<comment type="cofactor">
    <cofactor evidence="1">
        <name>Mg(2+)</name>
        <dbReference type="ChEBI" id="CHEBI:18420"/>
    </cofactor>
</comment>
<dbReference type="Gene3D" id="3.30.460.10">
    <property type="entry name" value="Beta Polymerase, domain 2"/>
    <property type="match status" value="1"/>
</dbReference>
<keyword evidence="4" id="KW-0548">Nucleotidyltransferase</keyword>
<evidence type="ECO:0000256" key="3">
    <source>
        <dbReference type="ARBA" id="ARBA00022679"/>
    </source>
</evidence>